<reference evidence="1 2" key="1">
    <citation type="submission" date="2020-08" db="EMBL/GenBank/DDBJ databases">
        <title>Sequencing the genomes of 1000 actinobacteria strains.</title>
        <authorList>
            <person name="Klenk H.-P."/>
        </authorList>
    </citation>
    <scope>NUCLEOTIDE SEQUENCE [LARGE SCALE GENOMIC DNA]</scope>
    <source>
        <strain evidence="1 2">DSM 45084</strain>
    </source>
</reference>
<keyword evidence="2" id="KW-1185">Reference proteome</keyword>
<proteinExistence type="predicted"/>
<name>A0A7W7T4G2_9PSEU</name>
<protein>
    <submittedName>
        <fullName evidence="1">Uncharacterized protein</fullName>
    </submittedName>
</protein>
<evidence type="ECO:0000313" key="1">
    <source>
        <dbReference type="EMBL" id="MBB4965862.1"/>
    </source>
</evidence>
<dbReference type="RefSeq" id="WP_184669568.1">
    <property type="nucleotide sequence ID" value="NZ_BAABAI010000038.1"/>
</dbReference>
<organism evidence="1 2">
    <name type="scientific">Saccharothrix violaceirubra</name>
    <dbReference type="NCBI Taxonomy" id="413306"/>
    <lineage>
        <taxon>Bacteria</taxon>
        <taxon>Bacillati</taxon>
        <taxon>Actinomycetota</taxon>
        <taxon>Actinomycetes</taxon>
        <taxon>Pseudonocardiales</taxon>
        <taxon>Pseudonocardiaceae</taxon>
        <taxon>Saccharothrix</taxon>
    </lineage>
</organism>
<accession>A0A7W7T4G2</accession>
<gene>
    <name evidence="1" type="ORF">F4559_003221</name>
</gene>
<evidence type="ECO:0000313" key="2">
    <source>
        <dbReference type="Proteomes" id="UP000542674"/>
    </source>
</evidence>
<comment type="caution">
    <text evidence="1">The sequence shown here is derived from an EMBL/GenBank/DDBJ whole genome shotgun (WGS) entry which is preliminary data.</text>
</comment>
<dbReference type="AlphaFoldDB" id="A0A7W7T4G2"/>
<dbReference type="EMBL" id="JACHJS010000001">
    <property type="protein sequence ID" value="MBB4965862.1"/>
    <property type="molecule type" value="Genomic_DNA"/>
</dbReference>
<dbReference type="Proteomes" id="UP000542674">
    <property type="component" value="Unassembled WGS sequence"/>
</dbReference>
<sequence>MADDVDRLIADGDRITAALLAMDDHPGHRLLRGASLTGASRTRWEETAAAMVVLWEWYDVHRALLARCRDADPDLLRVLLATPVTEVDGTPLTSAGLLARMTGRHAEITAVLDEAHARCADRVALLTTPADRLRALPDTAVVAALRVRVAAARERALSDPLTPDPEVAGLVDEVAAVHRLHEGFADRMAALDGVVEEVVATRERARVVRARVVERIAGDHPDVPGDDLARTVAAVRARFPDVLENDVAQVERTAATSRDRARAVLEQLAGTLERRAELRGRLSAYQAKATRTGHAEDAELSDLHRRARSVLYSAPCDLRAATVAVGRYQRAVLDRTEAGR</sequence>